<dbReference type="EMBL" id="CM046510">
    <property type="protein sequence ID" value="KAI8660741.1"/>
    <property type="molecule type" value="Genomic_DNA"/>
</dbReference>
<evidence type="ECO:0000313" key="2">
    <source>
        <dbReference type="Proteomes" id="UP001065298"/>
    </source>
</evidence>
<gene>
    <name evidence="1" type="ORF">NCS57_01052000</name>
</gene>
<sequence>MTTTGDKNNESQRIVPLRNPPQPRQQQSHQLQSSPPHRSHSGAQQQHRPALLTFISSFFSSSHDLSPSAMNLKRRNQRTGPFLQQNWINGVAPLRNSVMGVNLSTPKHLSGQDDGAPPQKRLRLSSPDPLENDRYPASHDTPESLSALRVEVLKVLHKDSKKVRPLQTTVAEPRDIVTIKGRCRITVSDVSEGFPNILYRCCKNCDIITYKNPVGPHRVARVSLPQPFLVPEESIKVNRHDDVSNDFAQSYRLDVELESINDGTWPPLDSHDFGIPLGELGSFSDSAKNRWIFHSEVGGVFGRSKTPVRLTTGHHPDRVLRPTDYVMDVDLRWTAGFRPIAKGSKPCITAIDPDTEPYTTGQLEPIPDDQLNGAGVLNGANGVNGGTNGTATTNGMNGLNGLNGVNGINGENGVNGVHALEDVNDTNGINGHAHEDSSHELDDDVDGEHTPNRALRTRGVKQQYNLKILSDKAQGKERKPRARAAQATPAEGRVTYFLPIDQPVCLDYWRCVTCGTFHDSLPLLQLHLQTYHLEYDYVLDMTSQGPHFRVTHRNESVASPTRTYQLGKPVKPWHLETYVSGDQSWVTSRLGPDNNEEPARSPSKQATARQLFDSKPSLPPQPTLPPVPRPKKRKITIPETNYPLFDPVSKARLVAGEDLPRPAIDNSWLIQKHREDIGEFSDVTSEEKEYIRNWDSFILQENVTSGTYFPRAWLKFVKEHASWLVAANPRMVEFGKHMGVLVARDVLDDKTIDQAMELFDEARAQLKAKAKEQANGTEDAQPADATLKQSPRASQIMKGANGCTVCQLPVLGPSLLVCSNKNCSSRLYHAGCIQQTATISPAARAKWLCNECSKSGGSS</sequence>
<accession>A0ACC0QQC8</accession>
<comment type="caution">
    <text evidence="1">The sequence shown here is derived from an EMBL/GenBank/DDBJ whole genome shotgun (WGS) entry which is preliminary data.</text>
</comment>
<keyword evidence="2" id="KW-1185">Reference proteome</keyword>
<reference evidence="1" key="1">
    <citation type="submission" date="2022-06" db="EMBL/GenBank/DDBJ databases">
        <title>Fusarium solani species complex genomes reveal bases of compartmentalisation and animal pathogenesis.</title>
        <authorList>
            <person name="Tsai I.J."/>
        </authorList>
    </citation>
    <scope>NUCLEOTIDE SEQUENCE</scope>
    <source>
        <strain evidence="1">Fu6.1</strain>
    </source>
</reference>
<organism evidence="1 2">
    <name type="scientific">Fusarium keratoplasticum</name>
    <dbReference type="NCBI Taxonomy" id="1328300"/>
    <lineage>
        <taxon>Eukaryota</taxon>
        <taxon>Fungi</taxon>
        <taxon>Dikarya</taxon>
        <taxon>Ascomycota</taxon>
        <taxon>Pezizomycotina</taxon>
        <taxon>Sordariomycetes</taxon>
        <taxon>Hypocreomycetidae</taxon>
        <taxon>Hypocreales</taxon>
        <taxon>Nectriaceae</taxon>
        <taxon>Fusarium</taxon>
        <taxon>Fusarium solani species complex</taxon>
    </lineage>
</organism>
<dbReference type="Proteomes" id="UP001065298">
    <property type="component" value="Chromosome 8"/>
</dbReference>
<proteinExistence type="predicted"/>
<evidence type="ECO:0000313" key="1">
    <source>
        <dbReference type="EMBL" id="KAI8660741.1"/>
    </source>
</evidence>
<name>A0ACC0QQC8_9HYPO</name>
<protein>
    <submittedName>
        <fullName evidence="1">PHD domain-containing protein</fullName>
    </submittedName>
</protein>